<reference evidence="2" key="1">
    <citation type="submission" date="2023-08" db="EMBL/GenBank/DDBJ databases">
        <title>Genomic characterization of piscicolin 126 produced by Carnobacterium maltaromaticum CM22 strain isolated from salmon (Salmo salar).</title>
        <authorList>
            <person name="Gonzalez-Gragera E."/>
            <person name="Garcia-Lopez J.D."/>
            <person name="Teso-Perez C."/>
            <person name="Gimenez-Hernandez I."/>
            <person name="Peralta-Sanchez J.M."/>
            <person name="Valdivia E."/>
            <person name="Montalban-Lopez M."/>
            <person name="Martin-Platero A.M."/>
            <person name="Banos A."/>
            <person name="Martinez-Bueno M."/>
        </authorList>
    </citation>
    <scope>NUCLEOTIDE SEQUENCE</scope>
    <source>
        <strain evidence="2">CM22</strain>
    </source>
</reference>
<evidence type="ECO:0000259" key="1">
    <source>
        <dbReference type="Pfam" id="PF04230"/>
    </source>
</evidence>
<proteinExistence type="predicted"/>
<evidence type="ECO:0000313" key="3">
    <source>
        <dbReference type="Proteomes" id="UP001290462"/>
    </source>
</evidence>
<dbReference type="AlphaFoldDB" id="A0AAW9JZ69"/>
<dbReference type="Pfam" id="PF04230">
    <property type="entry name" value="PS_pyruv_trans"/>
    <property type="match status" value="1"/>
</dbReference>
<sequence>MNKLTFLNRLYYLIAILLNQKVKQQDLIIAAPGGYINSYYGFENKLFVLSLYKRILKKNIMMAPQSIGPLSKRDEKVITDYLPYFSDFLVRDECSYQRIRKLSKSKKIKKVYDAAFLFKPVGYSEKSERKRVAISVREWSYDNRNQETYCELIRGFVNELVKQKIEVVFLSTCQGNPEYLDDSLLAKKIKASLPKDIREFVTVDNYYYSLEELRFELTQYDFVIGTRLHMCILSWLSGTPALNISYEEKGKECYDYLELSEYSIDYNESGKSLIQLQQFIQLTEAAKRKHFSKIDVIHEEMKWQLNDLIPQKK</sequence>
<organism evidence="2 3">
    <name type="scientific">Carnobacterium maltaromaticum</name>
    <name type="common">Carnobacterium piscicola</name>
    <dbReference type="NCBI Taxonomy" id="2751"/>
    <lineage>
        <taxon>Bacteria</taxon>
        <taxon>Bacillati</taxon>
        <taxon>Bacillota</taxon>
        <taxon>Bacilli</taxon>
        <taxon>Lactobacillales</taxon>
        <taxon>Carnobacteriaceae</taxon>
        <taxon>Carnobacterium</taxon>
    </lineage>
</organism>
<dbReference type="PANTHER" id="PTHR36836:SF1">
    <property type="entry name" value="COLANIC ACID BIOSYNTHESIS PROTEIN WCAK"/>
    <property type="match status" value="1"/>
</dbReference>
<keyword evidence="2" id="KW-0808">Transferase</keyword>
<dbReference type="Proteomes" id="UP001290462">
    <property type="component" value="Unassembled WGS sequence"/>
</dbReference>
<protein>
    <submittedName>
        <fullName evidence="2">Polysaccharide pyruvyl transferase family protein</fullName>
    </submittedName>
</protein>
<name>A0AAW9JZ69_CARML</name>
<evidence type="ECO:0000313" key="2">
    <source>
        <dbReference type="EMBL" id="MDZ5757439.1"/>
    </source>
</evidence>
<dbReference type="PANTHER" id="PTHR36836">
    <property type="entry name" value="COLANIC ACID BIOSYNTHESIS PROTEIN WCAK"/>
    <property type="match status" value="1"/>
</dbReference>
<dbReference type="InterPro" id="IPR007345">
    <property type="entry name" value="Polysacch_pyruvyl_Trfase"/>
</dbReference>
<dbReference type="GO" id="GO:0016740">
    <property type="term" value="F:transferase activity"/>
    <property type="evidence" value="ECO:0007669"/>
    <property type="project" value="UniProtKB-KW"/>
</dbReference>
<feature type="domain" description="Polysaccharide pyruvyl transferase" evidence="1">
    <location>
        <begin position="10"/>
        <end position="247"/>
    </location>
</feature>
<gene>
    <name evidence="2" type="ORF">RAK27_02050</name>
</gene>
<accession>A0AAW9JZ69</accession>
<comment type="caution">
    <text evidence="2">The sequence shown here is derived from an EMBL/GenBank/DDBJ whole genome shotgun (WGS) entry which is preliminary data.</text>
</comment>
<dbReference type="EMBL" id="JAVBVO010000001">
    <property type="protein sequence ID" value="MDZ5757439.1"/>
    <property type="molecule type" value="Genomic_DNA"/>
</dbReference>